<name>A0A2S6BXW2_9PEZI</name>
<evidence type="ECO:0000313" key="3">
    <source>
        <dbReference type="EMBL" id="PPJ52306.1"/>
    </source>
</evidence>
<feature type="coiled-coil region" evidence="1">
    <location>
        <begin position="212"/>
        <end position="239"/>
    </location>
</feature>
<dbReference type="OrthoDB" id="3643661at2759"/>
<protein>
    <recommendedName>
        <fullName evidence="5">F-box domain-containing protein</fullName>
    </recommendedName>
</protein>
<sequence length="368" mass="42144">MSGMGSSAPSRHRRRNGHTQARGGRAAARRANLQRLELEAAEERAAIALLEHLRIRILPNRLDTLPQELRDQIWGYCVAPGKVFLSKSRVAYDARLDDFPEYEKPHWPLLAVSRSTRHEAAKVLFEQTQIIWPYSVSGCFRLIDYETCDANCIQLYTFARKYLRSASMTFDVRAPARGDALESVACARADASTRRVPWSSGSVRARKSKAHRHAYRRTYDEAQDLLANLLEECKDLKALELDFTNCYCPAGCCRIMYTVMDMFIDGGWHWPARVEILGTKNQQERSAILQSIGSGRKNPVQTTVVFEKFVVGREMQDPFFSRSSFWRHLTEEDLNVDLGREETKVERVWAPDVDVETMFERDEDVTTG</sequence>
<proteinExistence type="predicted"/>
<accession>A0A2S6BXW2</accession>
<gene>
    <name evidence="3" type="ORF">CBER1_09254</name>
</gene>
<dbReference type="EMBL" id="PNEN01001707">
    <property type="protein sequence ID" value="PPJ52306.1"/>
    <property type="molecule type" value="Genomic_DNA"/>
</dbReference>
<evidence type="ECO:0000256" key="2">
    <source>
        <dbReference type="SAM" id="MobiDB-lite"/>
    </source>
</evidence>
<comment type="caution">
    <text evidence="3">The sequence shown here is derived from an EMBL/GenBank/DDBJ whole genome shotgun (WGS) entry which is preliminary data.</text>
</comment>
<reference evidence="4" key="1">
    <citation type="journal article" date="2017" name="bioRxiv">
        <title>Conservation of a gene cluster reveals novel cercosporin biosynthetic mechanisms and extends production to the genus Colletotrichum.</title>
        <authorList>
            <person name="de Jonge R."/>
            <person name="Ebert M.K."/>
            <person name="Huitt-Roehl C.R."/>
            <person name="Pal P."/>
            <person name="Suttle J.C."/>
            <person name="Spanner R.E."/>
            <person name="Neubauer J.D."/>
            <person name="Jurick W.M.II."/>
            <person name="Stott K.A."/>
            <person name="Secor G.A."/>
            <person name="Thomma B.P.H.J."/>
            <person name="Van de Peer Y."/>
            <person name="Townsend C.A."/>
            <person name="Bolton M.D."/>
        </authorList>
    </citation>
    <scope>NUCLEOTIDE SEQUENCE [LARGE SCALE GENOMIC DNA]</scope>
    <source>
        <strain evidence="4">CBS538.71</strain>
    </source>
</reference>
<evidence type="ECO:0000256" key="1">
    <source>
        <dbReference type="SAM" id="Coils"/>
    </source>
</evidence>
<keyword evidence="4" id="KW-1185">Reference proteome</keyword>
<dbReference type="Proteomes" id="UP000237631">
    <property type="component" value="Unassembled WGS sequence"/>
</dbReference>
<feature type="region of interest" description="Disordered" evidence="2">
    <location>
        <begin position="1"/>
        <end position="28"/>
    </location>
</feature>
<evidence type="ECO:0008006" key="5">
    <source>
        <dbReference type="Google" id="ProtNLM"/>
    </source>
</evidence>
<evidence type="ECO:0000313" key="4">
    <source>
        <dbReference type="Proteomes" id="UP000237631"/>
    </source>
</evidence>
<organism evidence="3 4">
    <name type="scientific">Cercospora berteroae</name>
    <dbReference type="NCBI Taxonomy" id="357750"/>
    <lineage>
        <taxon>Eukaryota</taxon>
        <taxon>Fungi</taxon>
        <taxon>Dikarya</taxon>
        <taxon>Ascomycota</taxon>
        <taxon>Pezizomycotina</taxon>
        <taxon>Dothideomycetes</taxon>
        <taxon>Dothideomycetidae</taxon>
        <taxon>Mycosphaerellales</taxon>
        <taxon>Mycosphaerellaceae</taxon>
        <taxon>Cercospora</taxon>
    </lineage>
</organism>
<keyword evidence="1" id="KW-0175">Coiled coil</keyword>
<dbReference type="AlphaFoldDB" id="A0A2S6BXW2"/>